<dbReference type="Proteomes" id="UP000184280">
    <property type="component" value="Unassembled WGS sequence"/>
</dbReference>
<name>A0A1M7FN83_XYLRU</name>
<dbReference type="Pfam" id="PF08867">
    <property type="entry name" value="FRG"/>
    <property type="match status" value="1"/>
</dbReference>
<dbReference type="SMART" id="SM00901">
    <property type="entry name" value="FRG"/>
    <property type="match status" value="1"/>
</dbReference>
<gene>
    <name evidence="2" type="ORF">SAMN04488494_1212</name>
</gene>
<protein>
    <submittedName>
        <fullName evidence="2">FRG domain-containing protein</fullName>
    </submittedName>
</protein>
<dbReference type="AlphaFoldDB" id="A0A1M7FN83"/>
<dbReference type="OrthoDB" id="8478691at2"/>
<dbReference type="InterPro" id="IPR014966">
    <property type="entry name" value="FRG-dom"/>
</dbReference>
<reference evidence="2 3" key="1">
    <citation type="submission" date="2016-11" db="EMBL/GenBank/DDBJ databases">
        <authorList>
            <person name="Jaros S."/>
            <person name="Januszkiewicz K."/>
            <person name="Wedrychowicz H."/>
        </authorList>
    </citation>
    <scope>NUCLEOTIDE SEQUENCE [LARGE SCALE GENOMIC DNA]</scope>
    <source>
        <strain evidence="2 3">BPI-34</strain>
    </source>
</reference>
<dbReference type="EMBL" id="FRCJ01000002">
    <property type="protein sequence ID" value="SHM05445.1"/>
    <property type="molecule type" value="Genomic_DNA"/>
</dbReference>
<organism evidence="2 3">
    <name type="scientific">Xylanibacter ruminicola</name>
    <name type="common">Prevotella ruminicola</name>
    <dbReference type="NCBI Taxonomy" id="839"/>
    <lineage>
        <taxon>Bacteria</taxon>
        <taxon>Pseudomonadati</taxon>
        <taxon>Bacteroidota</taxon>
        <taxon>Bacteroidia</taxon>
        <taxon>Bacteroidales</taxon>
        <taxon>Prevotellaceae</taxon>
        <taxon>Xylanibacter</taxon>
    </lineage>
</organism>
<sequence>MTNYTENDMKETPWCYMPPEMHFESVRDLCDAFWKFQLSRLQDELNNPQMADYFLPPANKFEKVRNKYGKYILLPTAIDNSYVFRGQTKFFDRCLPTLYREEKTEEEILIERLRCCEFEVYLKQLPQVEDFEKRNFSIDYVGLSQHYGLKTDVIDLTNSLDVALFFATCNMSKDGKSFSPQEEDKDYIGYIYAIHTEEMTERDNQLKSLFDGKISAIGMQPFYRPGNQRGFGMHLEKGETLTGLLYSFSYTKEDSKRIYESFKNGNELWHEDEISSTARDIATTKIFSYEAMNLCMKRYRLRLT</sequence>
<evidence type="ECO:0000313" key="2">
    <source>
        <dbReference type="EMBL" id="SHM05445.1"/>
    </source>
</evidence>
<evidence type="ECO:0000313" key="3">
    <source>
        <dbReference type="Proteomes" id="UP000184280"/>
    </source>
</evidence>
<proteinExistence type="predicted"/>
<evidence type="ECO:0000259" key="1">
    <source>
        <dbReference type="SMART" id="SM00901"/>
    </source>
</evidence>
<feature type="domain" description="FRG" evidence="1">
    <location>
        <begin position="78"/>
        <end position="178"/>
    </location>
</feature>
<accession>A0A1M7FN83</accession>